<keyword evidence="12" id="KW-0391">Immunity</keyword>
<dbReference type="PRINTS" id="PR00401">
    <property type="entry name" value="SH2DOMAIN"/>
</dbReference>
<comment type="caution">
    <text evidence="22">The sequence shown here is derived from an EMBL/GenBank/DDBJ whole genome shotgun (WGS) entry which is preliminary data.</text>
</comment>
<dbReference type="PROSITE" id="PS50105">
    <property type="entry name" value="SAM_DOMAIN"/>
    <property type="match status" value="1"/>
</dbReference>
<dbReference type="InterPro" id="IPR001660">
    <property type="entry name" value="SAM"/>
</dbReference>
<comment type="subcellular location">
    <subcellularLocation>
        <location evidence="4">Cell projection</location>
        <location evidence="4">Filopodium</location>
    </subcellularLocation>
    <subcellularLocation>
        <location evidence="5">Cell projection</location>
        <location evidence="5">Lamellipodium</location>
    </subcellularLocation>
    <subcellularLocation>
        <location evidence="2">Cytoplasm</location>
        <location evidence="2">Cytoskeleton</location>
    </subcellularLocation>
    <subcellularLocation>
        <location evidence="1">Membrane</location>
        <topology evidence="1">Peripheral membrane protein</topology>
    </subcellularLocation>
    <subcellularLocation>
        <location evidence="3">Nucleus speckle</location>
    </subcellularLocation>
</comment>
<evidence type="ECO:0000256" key="9">
    <source>
        <dbReference type="ARBA" id="ARBA00022553"/>
    </source>
</evidence>
<feature type="region of interest" description="Disordered" evidence="19">
    <location>
        <begin position="106"/>
        <end position="141"/>
    </location>
</feature>
<dbReference type="GO" id="GO:0005856">
    <property type="term" value="C:cytoskeleton"/>
    <property type="evidence" value="ECO:0007669"/>
    <property type="project" value="UniProtKB-SubCell"/>
</dbReference>
<evidence type="ECO:0000256" key="5">
    <source>
        <dbReference type="ARBA" id="ARBA00004510"/>
    </source>
</evidence>
<dbReference type="InterPro" id="IPR057509">
    <property type="entry name" value="C2_SHIP1-2_2nd"/>
</dbReference>
<dbReference type="SUPFAM" id="SSF56219">
    <property type="entry name" value="DNase I-like"/>
    <property type="match status" value="1"/>
</dbReference>
<evidence type="ECO:0000256" key="15">
    <source>
        <dbReference type="ARBA" id="ARBA00023136"/>
    </source>
</evidence>
<keyword evidence="16" id="KW-0206">Cytoskeleton</keyword>
<dbReference type="Proteomes" id="UP001195483">
    <property type="component" value="Unassembled WGS sequence"/>
</dbReference>
<dbReference type="Pfam" id="PF00017">
    <property type="entry name" value="SH2"/>
    <property type="match status" value="1"/>
</dbReference>
<keyword evidence="8" id="KW-0963">Cytoplasm</keyword>
<sequence length="1111" mass="126419">MSGTFFHKGISRMQSEELLLKAGDDGSFLVRDSETLPGAYVLCLFYQNKVHQYRILPGPDNKLFVQAESGATQRGYTDLTELISEYVRKGSQNGLACALQFPIASEDKGDTDEEDDDNDDFEFPPAPVTPQEKKPQNDPGSFDILKNFSRLDLSGCEGSFVTALKKYVDDGFQQDSTAFKNGETDLFAFKTLMEVASRGLKRELDNFMMNIEICNEILKTTQSTEQKSLSIGDIPRVSDKHIHAMLESMTRCRTEIMALENKAQGVLQMSVIPSEYVYVDASALSNHAPQQITASPFLSSKYRQYIPQSKFEVKQVRQCKATKLTLTIDIPMGKYSILKATSKDNLDQKTITHDKINHLIKSTKDKSSLDIIIDGKKKKTYLFENPQARENFCFQIMQMKNMHSTESEIDQISIFIGTWNMADTTSNYPLTTWLKCTGAGKSRDRVLGVIPHDLYVIGTQETAMTEKDWVNTLKAGLKASVMVDMELLEVCSLWGMRIVILVKPEHKKSISRIQRSSVRTGIANALGNKGAVAISFYFRGTSLCFINTHLTSGDERCNRRNQNYRDIVKGLSLGQKHLDLFDVTNQFHHVFWLGDLNYRTEENIQVLLQKVQEKNLNSLLEKDQLKRVQREKAAFCGFNEAEITFLPTYRLERNVPGYKYSWRKIKKTGERINSPSWCDRVLWRSYPGVFIENVAYGSAETILSSDHRPVFASFNVGISSEFVQNRGSLIEAGTFTITFHFIEAQVKTSCRQEFQLEFHSTCLTDLYVSQRNCNFNENQSCFYTCPVWEENLLPKMKPLFSDQDFLEEQHILVAVRSFCADKESYGECVLPLKDMFSPQPKEFSYALSHYGEETGFIKGKMHVQTSDKRANFARHHSKKSYEVVALDTEYHDPEIFFSDITKHESSLDSTVIKSMVNTDITFKQHSPLITLVNPEEVNGDYQEIEVIPQVAPHTDQRLRKTISIDERPPLPLPGVGLEYKPTSPTYKMIQPNLPPRRSVPVMGQSYLHGNPELRTPSAPPRPLTRPPSEQPPPLPEKKSIRGDMISRSRTLQEWLTCLSLGVYIDNFVCSGWDDIKFIADLSRKDLEDMGIKNKDHLDRILAGAKELKQAR</sequence>
<dbReference type="AlphaFoldDB" id="A0AAE0T9D9"/>
<feature type="region of interest" description="Disordered" evidence="19">
    <location>
        <begin position="989"/>
        <end position="1043"/>
    </location>
</feature>
<dbReference type="GO" id="GO:0050776">
    <property type="term" value="P:regulation of immune response"/>
    <property type="evidence" value="ECO:0007669"/>
    <property type="project" value="TreeGrafter"/>
</dbReference>
<keyword evidence="13 18" id="KW-0727">SH2 domain</keyword>
<dbReference type="SMART" id="SM00252">
    <property type="entry name" value="SH2"/>
    <property type="match status" value="1"/>
</dbReference>
<keyword evidence="9" id="KW-0597">Phosphoprotein</keyword>
<dbReference type="SUPFAM" id="SSF47769">
    <property type="entry name" value="SAM/Pointed domain"/>
    <property type="match status" value="1"/>
</dbReference>
<evidence type="ECO:0000256" key="12">
    <source>
        <dbReference type="ARBA" id="ARBA00022859"/>
    </source>
</evidence>
<dbReference type="PROSITE" id="PS50001">
    <property type="entry name" value="SH2"/>
    <property type="match status" value="1"/>
</dbReference>
<feature type="domain" description="SAM" evidence="21">
    <location>
        <begin position="1046"/>
        <end position="1110"/>
    </location>
</feature>
<dbReference type="GO" id="GO:0045087">
    <property type="term" value="P:innate immune response"/>
    <property type="evidence" value="ECO:0007669"/>
    <property type="project" value="UniProtKB-KW"/>
</dbReference>
<evidence type="ECO:0000256" key="14">
    <source>
        <dbReference type="ARBA" id="ARBA00023130"/>
    </source>
</evidence>
<evidence type="ECO:0000259" key="21">
    <source>
        <dbReference type="PROSITE" id="PS50105"/>
    </source>
</evidence>
<dbReference type="GO" id="GO:0030175">
    <property type="term" value="C:filopodium"/>
    <property type="evidence" value="ECO:0007669"/>
    <property type="project" value="UniProtKB-SubCell"/>
</dbReference>
<evidence type="ECO:0000256" key="19">
    <source>
        <dbReference type="SAM" id="MobiDB-lite"/>
    </source>
</evidence>
<evidence type="ECO:0000256" key="16">
    <source>
        <dbReference type="ARBA" id="ARBA00023212"/>
    </source>
</evidence>
<keyword evidence="17" id="KW-0966">Cell projection</keyword>
<dbReference type="InterPro" id="IPR036860">
    <property type="entry name" value="SH2_dom_sf"/>
</dbReference>
<evidence type="ECO:0000256" key="11">
    <source>
        <dbReference type="ARBA" id="ARBA00022801"/>
    </source>
</evidence>
<dbReference type="Pfam" id="PF22669">
    <property type="entry name" value="Exo_endo_phos2"/>
    <property type="match status" value="1"/>
</dbReference>
<reference evidence="22" key="3">
    <citation type="submission" date="2023-05" db="EMBL/GenBank/DDBJ databases">
        <authorList>
            <person name="Smith C.H."/>
        </authorList>
    </citation>
    <scope>NUCLEOTIDE SEQUENCE</scope>
    <source>
        <strain evidence="22">CHS0354</strain>
        <tissue evidence="22">Mantle</tissue>
    </source>
</reference>
<dbReference type="EC" id="3.1.3.86" evidence="7"/>
<feature type="domain" description="SH2" evidence="20">
    <location>
        <begin position="5"/>
        <end position="103"/>
    </location>
</feature>
<dbReference type="EMBL" id="JAEAOA010001978">
    <property type="protein sequence ID" value="KAK3605749.1"/>
    <property type="molecule type" value="Genomic_DNA"/>
</dbReference>
<keyword evidence="14" id="KW-1064">Adaptive immunity</keyword>
<evidence type="ECO:0000256" key="2">
    <source>
        <dbReference type="ARBA" id="ARBA00004245"/>
    </source>
</evidence>
<dbReference type="InterPro" id="IPR057510">
    <property type="entry name" value="C2_SHIP1-2_first"/>
</dbReference>
<evidence type="ECO:0000256" key="7">
    <source>
        <dbReference type="ARBA" id="ARBA00012981"/>
    </source>
</evidence>
<dbReference type="GO" id="GO:0009966">
    <property type="term" value="P:regulation of signal transduction"/>
    <property type="evidence" value="ECO:0007669"/>
    <property type="project" value="TreeGrafter"/>
</dbReference>
<comment type="similarity">
    <text evidence="6">Belongs to the inositol 1,4,5-trisphosphate 5-phosphatase family.</text>
</comment>
<keyword evidence="11" id="KW-0378">Hydrolase</keyword>
<dbReference type="Pfam" id="PF24150">
    <property type="entry name" value="C2_SHIP1-2_first"/>
    <property type="match status" value="1"/>
</dbReference>
<proteinExistence type="inferred from homology"/>
<evidence type="ECO:0000256" key="18">
    <source>
        <dbReference type="PROSITE-ProRule" id="PRU00191"/>
    </source>
</evidence>
<name>A0AAE0T9D9_9BIVA</name>
<keyword evidence="15" id="KW-0472">Membrane</keyword>
<evidence type="ECO:0000256" key="10">
    <source>
        <dbReference type="ARBA" id="ARBA00022588"/>
    </source>
</evidence>
<dbReference type="Pfam" id="PF24147">
    <property type="entry name" value="C2_SHIP1-2_2nd"/>
    <property type="match status" value="1"/>
</dbReference>
<evidence type="ECO:0000256" key="13">
    <source>
        <dbReference type="ARBA" id="ARBA00022999"/>
    </source>
</evidence>
<evidence type="ECO:0000256" key="6">
    <source>
        <dbReference type="ARBA" id="ARBA00008734"/>
    </source>
</evidence>
<dbReference type="SMART" id="SM00454">
    <property type="entry name" value="SAM"/>
    <property type="match status" value="1"/>
</dbReference>
<dbReference type="InterPro" id="IPR013761">
    <property type="entry name" value="SAM/pointed_sf"/>
</dbReference>
<dbReference type="Gene3D" id="3.30.505.10">
    <property type="entry name" value="SH2 domain"/>
    <property type="match status" value="1"/>
</dbReference>
<feature type="compositionally biased region" description="Pro residues" evidence="19">
    <location>
        <begin position="1017"/>
        <end position="1034"/>
    </location>
</feature>
<evidence type="ECO:0000256" key="3">
    <source>
        <dbReference type="ARBA" id="ARBA00004324"/>
    </source>
</evidence>
<evidence type="ECO:0000256" key="8">
    <source>
        <dbReference type="ARBA" id="ARBA00022490"/>
    </source>
</evidence>
<evidence type="ECO:0000313" key="22">
    <source>
        <dbReference type="EMBL" id="KAK3605749.1"/>
    </source>
</evidence>
<dbReference type="GO" id="GO:0046856">
    <property type="term" value="P:phosphatidylinositol dephosphorylation"/>
    <property type="evidence" value="ECO:0007669"/>
    <property type="project" value="InterPro"/>
</dbReference>
<dbReference type="InterPro" id="IPR000300">
    <property type="entry name" value="IPPc"/>
</dbReference>
<dbReference type="Pfam" id="PF00536">
    <property type="entry name" value="SAM_1"/>
    <property type="match status" value="1"/>
</dbReference>
<dbReference type="SUPFAM" id="SSF55550">
    <property type="entry name" value="SH2 domain"/>
    <property type="match status" value="1"/>
</dbReference>
<organism evidence="22 23">
    <name type="scientific">Potamilus streckersoni</name>
    <dbReference type="NCBI Taxonomy" id="2493646"/>
    <lineage>
        <taxon>Eukaryota</taxon>
        <taxon>Metazoa</taxon>
        <taxon>Spiralia</taxon>
        <taxon>Lophotrochozoa</taxon>
        <taxon>Mollusca</taxon>
        <taxon>Bivalvia</taxon>
        <taxon>Autobranchia</taxon>
        <taxon>Heteroconchia</taxon>
        <taxon>Palaeoheterodonta</taxon>
        <taxon>Unionida</taxon>
        <taxon>Unionoidea</taxon>
        <taxon>Unionidae</taxon>
        <taxon>Ambleminae</taxon>
        <taxon>Lampsilini</taxon>
        <taxon>Potamilus</taxon>
    </lineage>
</organism>
<dbReference type="Gene3D" id="1.10.150.50">
    <property type="entry name" value="Transcription Factor, Ets-1"/>
    <property type="match status" value="1"/>
</dbReference>
<evidence type="ECO:0000256" key="17">
    <source>
        <dbReference type="ARBA" id="ARBA00023273"/>
    </source>
</evidence>
<evidence type="ECO:0000256" key="4">
    <source>
        <dbReference type="ARBA" id="ARBA00004486"/>
    </source>
</evidence>
<dbReference type="Gene3D" id="3.60.10.10">
    <property type="entry name" value="Endonuclease/exonuclease/phosphatase"/>
    <property type="match status" value="1"/>
</dbReference>
<dbReference type="PANTHER" id="PTHR46051">
    <property type="entry name" value="SH2 DOMAIN-CONTAINING PROTEIN"/>
    <property type="match status" value="1"/>
</dbReference>
<dbReference type="InterPro" id="IPR000980">
    <property type="entry name" value="SH2"/>
</dbReference>
<dbReference type="SMART" id="SM00128">
    <property type="entry name" value="IPPc"/>
    <property type="match status" value="1"/>
</dbReference>
<evidence type="ECO:0000259" key="20">
    <source>
        <dbReference type="PROSITE" id="PS50001"/>
    </source>
</evidence>
<keyword evidence="10" id="KW-0399">Innate immunity</keyword>
<dbReference type="FunFam" id="3.60.10.10:FF:000005">
    <property type="entry name" value="phosphatidylinositol 3,4,5-trisphosphate 5-phosphatase 1"/>
    <property type="match status" value="1"/>
</dbReference>
<protein>
    <recommendedName>
        <fullName evidence="7">phosphatidylinositol-3,4,5-trisphosphate 5-phosphatase</fullName>
        <ecNumber evidence="7">3.1.3.86</ecNumber>
    </recommendedName>
</protein>
<dbReference type="GO" id="GO:0016020">
    <property type="term" value="C:membrane"/>
    <property type="evidence" value="ECO:0007669"/>
    <property type="project" value="UniProtKB-SubCell"/>
</dbReference>
<gene>
    <name evidence="22" type="ORF">CHS0354_033944</name>
</gene>
<dbReference type="GO" id="GO:0016607">
    <property type="term" value="C:nuclear speck"/>
    <property type="evidence" value="ECO:0007669"/>
    <property type="project" value="UniProtKB-SubCell"/>
</dbReference>
<dbReference type="GO" id="GO:0030027">
    <property type="term" value="C:lamellipodium"/>
    <property type="evidence" value="ECO:0007669"/>
    <property type="project" value="UniProtKB-SubCell"/>
</dbReference>
<accession>A0AAE0T9D9</accession>
<feature type="compositionally biased region" description="Acidic residues" evidence="19">
    <location>
        <begin position="109"/>
        <end position="122"/>
    </location>
</feature>
<evidence type="ECO:0000256" key="1">
    <source>
        <dbReference type="ARBA" id="ARBA00004170"/>
    </source>
</evidence>
<reference evidence="22" key="2">
    <citation type="journal article" date="2021" name="Genome Biol. Evol.">
        <title>Developing a high-quality reference genome for a parasitic bivalve with doubly uniparental inheritance (Bivalvia: Unionida).</title>
        <authorList>
            <person name="Smith C.H."/>
        </authorList>
    </citation>
    <scope>NUCLEOTIDE SEQUENCE</scope>
    <source>
        <strain evidence="22">CHS0354</strain>
        <tissue evidence="22">Mantle</tissue>
    </source>
</reference>
<dbReference type="InterPro" id="IPR036691">
    <property type="entry name" value="Endo/exonu/phosph_ase_sf"/>
</dbReference>
<evidence type="ECO:0000313" key="23">
    <source>
        <dbReference type="Proteomes" id="UP001195483"/>
    </source>
</evidence>
<keyword evidence="23" id="KW-1185">Reference proteome</keyword>
<dbReference type="GO" id="GO:0002250">
    <property type="term" value="P:adaptive immune response"/>
    <property type="evidence" value="ECO:0007669"/>
    <property type="project" value="UniProtKB-KW"/>
</dbReference>
<reference evidence="22" key="1">
    <citation type="journal article" date="2021" name="Genome Biol. Evol.">
        <title>A High-Quality Reference Genome for a Parasitic Bivalve with Doubly Uniparental Inheritance (Bivalvia: Unionida).</title>
        <authorList>
            <person name="Smith C.H."/>
        </authorList>
    </citation>
    <scope>NUCLEOTIDE SEQUENCE</scope>
    <source>
        <strain evidence="22">CHS0354</strain>
    </source>
</reference>
<dbReference type="PANTHER" id="PTHR46051:SF1">
    <property type="entry name" value="INOSITOL POLYPHOSPHATE-RELATED PHOSPHATASE DOMAIN-CONTAINING PROTEIN"/>
    <property type="match status" value="1"/>
</dbReference>
<dbReference type="GO" id="GO:0034485">
    <property type="term" value="F:phosphatidylinositol-3,4,5-trisphosphate 5-phosphatase activity"/>
    <property type="evidence" value="ECO:0007669"/>
    <property type="project" value="UniProtKB-EC"/>
</dbReference>